<dbReference type="HOGENOM" id="CLU_401045_0_0_9"/>
<dbReference type="Proteomes" id="UP000007726">
    <property type="component" value="Chromosome"/>
</dbReference>
<keyword evidence="1" id="KW-0175">Coiled coil</keyword>
<evidence type="ECO:0000313" key="3">
    <source>
        <dbReference type="EMBL" id="ACL22802.1"/>
    </source>
</evidence>
<feature type="domain" description="Tape measure protein N-terminal" evidence="2">
    <location>
        <begin position="243"/>
        <end position="425"/>
    </location>
</feature>
<proteinExistence type="predicted"/>
<feature type="coiled-coil region" evidence="1">
    <location>
        <begin position="40"/>
        <end position="74"/>
    </location>
</feature>
<evidence type="ECO:0000256" key="1">
    <source>
        <dbReference type="SAM" id="Coils"/>
    </source>
</evidence>
<dbReference type="NCBIfam" id="TIGR02675">
    <property type="entry name" value="tape_meas_nterm"/>
    <property type="match status" value="1"/>
</dbReference>
<evidence type="ECO:0000313" key="4">
    <source>
        <dbReference type="Proteomes" id="UP000007726"/>
    </source>
</evidence>
<dbReference type="InterPro" id="IPR013491">
    <property type="entry name" value="Tape_meas_N"/>
</dbReference>
<dbReference type="Pfam" id="PF20155">
    <property type="entry name" value="TMP_3"/>
    <property type="match status" value="1"/>
</dbReference>
<dbReference type="EMBL" id="CP001336">
    <property type="protein sequence ID" value="ACL22802.1"/>
    <property type="molecule type" value="Genomic_DNA"/>
</dbReference>
<evidence type="ECO:0000259" key="2">
    <source>
        <dbReference type="Pfam" id="PF20155"/>
    </source>
</evidence>
<name>B8FZ50_DESHD</name>
<protein>
    <submittedName>
        <fullName evidence="3">Phage tape measure protein</fullName>
    </submittedName>
</protein>
<sequence length="694" mass="74568">MSRDISINISAQDNYTQAITTIRNANQSFSKDLTGLSSKLDALNKTKISLKVDMDKAQQTLQKAEKQFASTGDAFDKMFMELSNANYENVRRNFDLVSDSAHQAEKDILSLTGAISKSEHRAGAGWSTGKSLLGELATAGAGKLLEDTVTQIANAHVTSAYGSDAGTMFQNALSGVISGAAIGSAVGPPVIGTVVGIAAGLGLGLINGTTSINNKKDDAFKDYVQEQYNTIKQSQEDTLAHGISIAGNREQKQLSFGTLLGSDAAAKDFLAEMAGFAVATPFDYDQLATISKTMIENGYKQDELFEELTKIGDAGTALGMSSEDMNYVAASLGRLRSSEQTTQALLNPLLERRIPVWESLAKAFSVTETVTEAEVQEMVSTGKISGVEAAKAIADYMGAEYAGNMDKLNQSYQGLTSNLENARDNMDASMGEGFAEERKKGLQAQTDYFEGESGEKLKEANRMIGEWRASLENLSEQYERDAVTAVMTGNISSIFSDDVKNRLMGLYEEYTEYASSNSEEAGAKMGGLLAEAQAIAQDEYNASDGAQLMIDSNKKLVGRIRNDAALRDEYHNAGYEMGLVFSMGAASAIAENSVVKLDSLTDEEKELYKQYGGSMRGGRKQAYGLSYVPYNNFPALLHEGERVLTASEARALKGSGSSTISITGNSFIIREEADIGKVARELARNLTRASALAI</sequence>
<gene>
    <name evidence="3" type="ordered locus">Dhaf_4807</name>
</gene>
<dbReference type="RefSeq" id="WP_015945478.1">
    <property type="nucleotide sequence ID" value="NC_011830.1"/>
</dbReference>
<dbReference type="KEGG" id="dhd:Dhaf_4807"/>
<dbReference type="AlphaFoldDB" id="B8FZ50"/>
<organism evidence="3 4">
    <name type="scientific">Desulfitobacterium hafniense (strain DSM 10664 / DCB-2)</name>
    <dbReference type="NCBI Taxonomy" id="272564"/>
    <lineage>
        <taxon>Bacteria</taxon>
        <taxon>Bacillati</taxon>
        <taxon>Bacillota</taxon>
        <taxon>Clostridia</taxon>
        <taxon>Eubacteriales</taxon>
        <taxon>Desulfitobacteriaceae</taxon>
        <taxon>Desulfitobacterium</taxon>
    </lineage>
</organism>
<accession>B8FZ50</accession>
<reference evidence="3 4" key="1">
    <citation type="journal article" date="2012" name="BMC Microbiol.">
        <title>Genome sequence of Desulfitobacterium hafniense DCB-2, a Gram-positive anaerobe capable of dehalogenation and metal reduction.</title>
        <authorList>
            <person name="Kim S.H."/>
            <person name="Harzman C."/>
            <person name="Davis J.K."/>
            <person name="Hutcheson R."/>
            <person name="Broderick J.B."/>
            <person name="Marsh T.L."/>
            <person name="Tiedje J.M."/>
        </authorList>
    </citation>
    <scope>NUCLEOTIDE SEQUENCE [LARGE SCALE GENOMIC DNA]</scope>
    <source>
        <strain evidence="4">DSM 10664 / DCB-2</strain>
    </source>
</reference>
<feature type="coiled-coil region" evidence="1">
    <location>
        <begin position="405"/>
        <end position="432"/>
    </location>
</feature>